<dbReference type="AlphaFoldDB" id="A0A8S0SE30"/>
<dbReference type="Proteomes" id="UP000594638">
    <property type="component" value="Unassembled WGS sequence"/>
</dbReference>
<proteinExistence type="predicted"/>
<accession>A0A8S0SE30</accession>
<protein>
    <submittedName>
        <fullName evidence="1">Uncharacterized protein</fullName>
    </submittedName>
</protein>
<evidence type="ECO:0000313" key="1">
    <source>
        <dbReference type="EMBL" id="CAA2989576.1"/>
    </source>
</evidence>
<evidence type="ECO:0000313" key="2">
    <source>
        <dbReference type="Proteomes" id="UP000594638"/>
    </source>
</evidence>
<dbReference type="Gramene" id="OE9A009440T1">
    <property type="protein sequence ID" value="OE9A009440C1"/>
    <property type="gene ID" value="OE9A009440"/>
</dbReference>
<gene>
    <name evidence="1" type="ORF">OLEA9_A009440</name>
</gene>
<keyword evidence="2" id="KW-1185">Reference proteome</keyword>
<dbReference type="EMBL" id="CACTIH010004117">
    <property type="protein sequence ID" value="CAA2989576.1"/>
    <property type="molecule type" value="Genomic_DNA"/>
</dbReference>
<reference evidence="1 2" key="1">
    <citation type="submission" date="2019-12" db="EMBL/GenBank/DDBJ databases">
        <authorList>
            <person name="Alioto T."/>
            <person name="Alioto T."/>
            <person name="Gomez Garrido J."/>
        </authorList>
    </citation>
    <scope>NUCLEOTIDE SEQUENCE [LARGE SCALE GENOMIC DNA]</scope>
</reference>
<organism evidence="1 2">
    <name type="scientific">Olea europaea subsp. europaea</name>
    <dbReference type="NCBI Taxonomy" id="158383"/>
    <lineage>
        <taxon>Eukaryota</taxon>
        <taxon>Viridiplantae</taxon>
        <taxon>Streptophyta</taxon>
        <taxon>Embryophyta</taxon>
        <taxon>Tracheophyta</taxon>
        <taxon>Spermatophyta</taxon>
        <taxon>Magnoliopsida</taxon>
        <taxon>eudicotyledons</taxon>
        <taxon>Gunneridae</taxon>
        <taxon>Pentapetalae</taxon>
        <taxon>asterids</taxon>
        <taxon>lamiids</taxon>
        <taxon>Lamiales</taxon>
        <taxon>Oleaceae</taxon>
        <taxon>Oleeae</taxon>
        <taxon>Olea</taxon>
    </lineage>
</organism>
<comment type="caution">
    <text evidence="1">The sequence shown here is derived from an EMBL/GenBank/DDBJ whole genome shotgun (WGS) entry which is preliminary data.</text>
</comment>
<sequence length="72" mass="7883">MEADDLGLSALMGRVLYRSVSWWVQVGIDFDEDEGLQDDGWSGNIETAGFSLKLPMVVVAIGDDRDGMVEFG</sequence>
<name>A0A8S0SE30_OLEEU</name>